<dbReference type="PANTHER" id="PTHR11059">
    <property type="entry name" value="DNA REPAIR PROTEIN RECN"/>
    <property type="match status" value="1"/>
</dbReference>
<evidence type="ECO:0000259" key="11">
    <source>
        <dbReference type="Pfam" id="PF13476"/>
    </source>
</evidence>
<organism evidence="12 13">
    <name type="scientific">Aliarcobacter skirrowii</name>
    <dbReference type="NCBI Taxonomy" id="28200"/>
    <lineage>
        <taxon>Bacteria</taxon>
        <taxon>Pseudomonadati</taxon>
        <taxon>Campylobacterota</taxon>
        <taxon>Epsilonproteobacteria</taxon>
        <taxon>Campylobacterales</taxon>
        <taxon>Arcobacteraceae</taxon>
        <taxon>Aliarcobacter</taxon>
    </lineage>
</organism>
<keyword evidence="6" id="KW-0067">ATP-binding</keyword>
<dbReference type="PIRSF" id="PIRSF003128">
    <property type="entry name" value="RecN"/>
    <property type="match status" value="1"/>
</dbReference>
<gene>
    <name evidence="12" type="ORF">DF188_04035</name>
</gene>
<name>A0A2U2C1W1_9BACT</name>
<sequence length="510" mass="58481">MITRVYIKNCLSFKELELEFNSGLNIFTGPSGAGKSILMQEFLALFGLNEIKSELAELNINNSKIKNEEFDINFEEDIVFKSIKKDKTRYFLNNQSISKKSLSEISNSIIKYLSLKDTSDFKSEVLIDFLDRYASKNFSGFKALKDDFVNNYKELIEIKKRLDKLNEDEKKLEDLKEFARFEISKIEEINPKLNEYEELNSLKKALAKKEKIEKASLKATKIFEHVSGVNELLEILEINSAFFDEAINELNNILEKSNDTLGELEDIDIESTLDRIEKISNLIKKFGSIEDALKYKEQKQKELDSYMNISFEKSDLEKKYQSLQTYVLDLANKMSAYRKEGLIRLEKDVNYYLEFLYLSSAKIDLKNQELDSSGVDYIDFKLNQVSLQTISSGEYNRLRLALLSAISKLDIGENGILFLDEIDANLSGKESEAIANVLISLSKNYQIFAISHQIQLTSSANQHFLVEKINGVSTVKELNNSERVNEIARMISGENVTNEAIEFAKNIIKS</sequence>
<dbReference type="RefSeq" id="WP_109065603.1">
    <property type="nucleotide sequence ID" value="NZ_QEYG01000010.1"/>
</dbReference>
<dbReference type="GO" id="GO:0006302">
    <property type="term" value="P:double-strand break repair"/>
    <property type="evidence" value="ECO:0007669"/>
    <property type="project" value="InterPro"/>
</dbReference>
<dbReference type="AlphaFoldDB" id="A0A2U2C1W1"/>
<dbReference type="PANTHER" id="PTHR11059:SF0">
    <property type="entry name" value="DNA REPAIR PROTEIN RECN"/>
    <property type="match status" value="1"/>
</dbReference>
<reference evidence="12 13" key="1">
    <citation type="submission" date="2018-05" db="EMBL/GenBank/DDBJ databases">
        <title>Antimicrobial susceptibility testing and genomic analysis of Arcobacter skirrowii strains and one Arcobacter butzleri isolated from German poultry farms.</title>
        <authorList>
            <person name="Haenel I."/>
            <person name="Hotzel H."/>
            <person name="Tomaso H."/>
            <person name="Busch A."/>
        </authorList>
    </citation>
    <scope>NUCLEOTIDE SEQUENCE [LARGE SCALE GENOMIC DNA]</scope>
    <source>
        <strain evidence="13">v</strain>
    </source>
</reference>
<evidence type="ECO:0000313" key="12">
    <source>
        <dbReference type="EMBL" id="PWE22291.1"/>
    </source>
</evidence>
<evidence type="ECO:0000256" key="9">
    <source>
        <dbReference type="PIRNR" id="PIRNR003128"/>
    </source>
</evidence>
<evidence type="ECO:0000256" key="5">
    <source>
        <dbReference type="ARBA" id="ARBA00022763"/>
    </source>
</evidence>
<dbReference type="GO" id="GO:0016887">
    <property type="term" value="F:ATP hydrolysis activity"/>
    <property type="evidence" value="ECO:0007669"/>
    <property type="project" value="InterPro"/>
</dbReference>
<dbReference type="Pfam" id="PF13476">
    <property type="entry name" value="AAA_23"/>
    <property type="match status" value="1"/>
</dbReference>
<evidence type="ECO:0000256" key="8">
    <source>
        <dbReference type="ARBA" id="ARBA00033408"/>
    </source>
</evidence>
<dbReference type="GO" id="GO:0043590">
    <property type="term" value="C:bacterial nucleoid"/>
    <property type="evidence" value="ECO:0007669"/>
    <property type="project" value="TreeGrafter"/>
</dbReference>
<protein>
    <recommendedName>
        <fullName evidence="3 9">DNA repair protein RecN</fullName>
    </recommendedName>
    <alternativeName>
        <fullName evidence="8 9">Recombination protein N</fullName>
    </alternativeName>
</protein>
<evidence type="ECO:0000256" key="2">
    <source>
        <dbReference type="ARBA" id="ARBA00009441"/>
    </source>
</evidence>
<dbReference type="Gene3D" id="3.40.50.300">
    <property type="entry name" value="P-loop containing nucleotide triphosphate hydrolases"/>
    <property type="match status" value="2"/>
</dbReference>
<evidence type="ECO:0000256" key="3">
    <source>
        <dbReference type="ARBA" id="ARBA00021315"/>
    </source>
</evidence>
<evidence type="ECO:0000256" key="6">
    <source>
        <dbReference type="ARBA" id="ARBA00022840"/>
    </source>
</evidence>
<dbReference type="EMBL" id="QEYI01000002">
    <property type="protein sequence ID" value="PWE22291.1"/>
    <property type="molecule type" value="Genomic_DNA"/>
</dbReference>
<dbReference type="SUPFAM" id="SSF52540">
    <property type="entry name" value="P-loop containing nucleoside triphosphate hydrolases"/>
    <property type="match status" value="1"/>
</dbReference>
<keyword evidence="10" id="KW-0175">Coiled coil</keyword>
<keyword evidence="4" id="KW-0547">Nucleotide-binding</keyword>
<proteinExistence type="inferred from homology"/>
<comment type="similarity">
    <text evidence="2 9">Belongs to the RecN family.</text>
</comment>
<feature type="domain" description="Rad50/SbcC-type AAA" evidence="11">
    <location>
        <begin position="4"/>
        <end position="210"/>
    </location>
</feature>
<accession>A0A2U2C1W1</accession>
<dbReference type="GO" id="GO:0009432">
    <property type="term" value="P:SOS response"/>
    <property type="evidence" value="ECO:0007669"/>
    <property type="project" value="TreeGrafter"/>
</dbReference>
<dbReference type="InterPro" id="IPR038729">
    <property type="entry name" value="Rad50/SbcC_AAA"/>
</dbReference>
<dbReference type="GO" id="GO:0005524">
    <property type="term" value="F:ATP binding"/>
    <property type="evidence" value="ECO:0007669"/>
    <property type="project" value="UniProtKB-KW"/>
</dbReference>
<evidence type="ECO:0000256" key="10">
    <source>
        <dbReference type="SAM" id="Coils"/>
    </source>
</evidence>
<comment type="caution">
    <text evidence="12">The sequence shown here is derived from an EMBL/GenBank/DDBJ whole genome shotgun (WGS) entry which is preliminary data.</text>
</comment>
<dbReference type="GO" id="GO:0006310">
    <property type="term" value="P:DNA recombination"/>
    <property type="evidence" value="ECO:0007669"/>
    <property type="project" value="InterPro"/>
</dbReference>
<evidence type="ECO:0000313" key="13">
    <source>
        <dbReference type="Proteomes" id="UP000245014"/>
    </source>
</evidence>
<comment type="function">
    <text evidence="1 9">May be involved in recombinational repair of damaged DNA.</text>
</comment>
<keyword evidence="7 9" id="KW-0234">DNA repair</keyword>
<dbReference type="InterPro" id="IPR004604">
    <property type="entry name" value="DNA_recomb/repair_RecN"/>
</dbReference>
<dbReference type="InterPro" id="IPR027417">
    <property type="entry name" value="P-loop_NTPase"/>
</dbReference>
<evidence type="ECO:0000256" key="1">
    <source>
        <dbReference type="ARBA" id="ARBA00003618"/>
    </source>
</evidence>
<dbReference type="STRING" id="28200.GCA_001572935_00505"/>
<evidence type="ECO:0000256" key="4">
    <source>
        <dbReference type="ARBA" id="ARBA00022741"/>
    </source>
</evidence>
<dbReference type="Proteomes" id="UP000245014">
    <property type="component" value="Unassembled WGS sequence"/>
</dbReference>
<evidence type="ECO:0000256" key="7">
    <source>
        <dbReference type="ARBA" id="ARBA00023204"/>
    </source>
</evidence>
<feature type="coiled-coil region" evidence="10">
    <location>
        <begin position="155"/>
        <end position="182"/>
    </location>
</feature>
<keyword evidence="5 9" id="KW-0227">DNA damage</keyword>